<sequence length="211" mass="24007">MIISNIPKLLKNGLQQKEDLMSEQNMITLVTRKQMDIYMNPQRQRLLKAMEVSGVPMTPKQLSNILKISASSVSLHIRKLEELGLVKLDHTEAIHGIQAKYYKKLPVSVSLGGNLDDDLKEERSCLSDYIMTELWNGFKDRLKRAKDQSDVMTTGDFTSGVVHLSRKDAEELYHLILDFTDAHTVPGDETVPWEFGLVAYPHSPLPEEKEE</sequence>
<dbReference type="EMBL" id="WNME01000002">
    <property type="protein sequence ID" value="MUB62174.1"/>
    <property type="molecule type" value="Genomic_DNA"/>
</dbReference>
<dbReference type="Proteomes" id="UP000434223">
    <property type="component" value="Unassembled WGS sequence"/>
</dbReference>
<dbReference type="Pfam" id="PF12840">
    <property type="entry name" value="HTH_20"/>
    <property type="match status" value="1"/>
</dbReference>
<organism evidence="1 2">
    <name type="scientific">Hungatella hathewayi</name>
    <dbReference type="NCBI Taxonomy" id="154046"/>
    <lineage>
        <taxon>Bacteria</taxon>
        <taxon>Bacillati</taxon>
        <taxon>Bacillota</taxon>
        <taxon>Clostridia</taxon>
        <taxon>Lachnospirales</taxon>
        <taxon>Lachnospiraceae</taxon>
        <taxon>Hungatella</taxon>
    </lineage>
</organism>
<proteinExistence type="predicted"/>
<accession>A0AAW9WBK9</accession>
<gene>
    <name evidence="1" type="ORF">GNE07_03695</name>
</gene>
<dbReference type="InterPro" id="IPR036390">
    <property type="entry name" value="WH_DNA-bd_sf"/>
</dbReference>
<dbReference type="InterPro" id="IPR036388">
    <property type="entry name" value="WH-like_DNA-bd_sf"/>
</dbReference>
<comment type="caution">
    <text evidence="1">The sequence shown here is derived from an EMBL/GenBank/DDBJ whole genome shotgun (WGS) entry which is preliminary data.</text>
</comment>
<dbReference type="CDD" id="cd00090">
    <property type="entry name" value="HTH_ARSR"/>
    <property type="match status" value="1"/>
</dbReference>
<protein>
    <submittedName>
        <fullName evidence="1">ArsR family transcriptional regulator</fullName>
    </submittedName>
</protein>
<evidence type="ECO:0000313" key="1">
    <source>
        <dbReference type="EMBL" id="MUB62174.1"/>
    </source>
</evidence>
<evidence type="ECO:0000313" key="2">
    <source>
        <dbReference type="Proteomes" id="UP000434223"/>
    </source>
</evidence>
<dbReference type="AlphaFoldDB" id="A0AAW9WBK9"/>
<reference evidence="1 2" key="1">
    <citation type="submission" date="2019-09" db="EMBL/GenBank/DDBJ databases">
        <title>Draft genome sequencing of Hungatella hathewayi 123Y-2.</title>
        <authorList>
            <person name="Lv Q."/>
            <person name="Li S."/>
        </authorList>
    </citation>
    <scope>NUCLEOTIDE SEQUENCE [LARGE SCALE GENOMIC DNA]</scope>
    <source>
        <strain evidence="1 2">123Y-2</strain>
    </source>
</reference>
<name>A0AAW9WBK9_9FIRM</name>
<dbReference type="SUPFAM" id="SSF46785">
    <property type="entry name" value="Winged helix' DNA-binding domain"/>
    <property type="match status" value="1"/>
</dbReference>
<dbReference type="InterPro" id="IPR011991">
    <property type="entry name" value="ArsR-like_HTH"/>
</dbReference>
<dbReference type="Gene3D" id="1.10.10.10">
    <property type="entry name" value="Winged helix-like DNA-binding domain superfamily/Winged helix DNA-binding domain"/>
    <property type="match status" value="1"/>
</dbReference>